<dbReference type="OrthoDB" id="5383232at2"/>
<organism evidence="3 4">
    <name type="scientific">Corallococcus carmarthensis</name>
    <dbReference type="NCBI Taxonomy" id="2316728"/>
    <lineage>
        <taxon>Bacteria</taxon>
        <taxon>Pseudomonadati</taxon>
        <taxon>Myxococcota</taxon>
        <taxon>Myxococcia</taxon>
        <taxon>Myxococcales</taxon>
        <taxon>Cystobacterineae</taxon>
        <taxon>Myxococcaceae</taxon>
        <taxon>Corallococcus</taxon>
    </lineage>
</organism>
<keyword evidence="1" id="KW-0812">Transmembrane</keyword>
<evidence type="ECO:0000313" key="3">
    <source>
        <dbReference type="EMBL" id="RKG94968.1"/>
    </source>
</evidence>
<feature type="transmembrane region" description="Helical" evidence="1">
    <location>
        <begin position="43"/>
        <end position="62"/>
    </location>
</feature>
<dbReference type="Proteomes" id="UP000268313">
    <property type="component" value="Unassembled WGS sequence"/>
</dbReference>
<feature type="domain" description="DUF5658" evidence="2">
    <location>
        <begin position="43"/>
        <end position="129"/>
    </location>
</feature>
<feature type="transmembrane region" description="Helical" evidence="1">
    <location>
        <begin position="82"/>
        <end position="101"/>
    </location>
</feature>
<proteinExistence type="predicted"/>
<evidence type="ECO:0000256" key="1">
    <source>
        <dbReference type="SAM" id="Phobius"/>
    </source>
</evidence>
<dbReference type="EMBL" id="RAWE01000292">
    <property type="protein sequence ID" value="RKG94968.1"/>
    <property type="molecule type" value="Genomic_DNA"/>
</dbReference>
<name>A0A3A8JJ16_9BACT</name>
<dbReference type="InterPro" id="IPR043717">
    <property type="entry name" value="DUF5658"/>
</dbReference>
<reference evidence="4" key="1">
    <citation type="submission" date="2018-09" db="EMBL/GenBank/DDBJ databases">
        <authorList>
            <person name="Livingstone P.G."/>
            <person name="Whitworth D.E."/>
        </authorList>
    </citation>
    <scope>NUCLEOTIDE SEQUENCE [LARGE SCALE GENOMIC DNA]</scope>
    <source>
        <strain evidence="4">CA043D</strain>
    </source>
</reference>
<dbReference type="AlphaFoldDB" id="A0A3A8JJ16"/>
<feature type="transmembrane region" description="Helical" evidence="1">
    <location>
        <begin position="113"/>
        <end position="133"/>
    </location>
</feature>
<comment type="caution">
    <text evidence="3">The sequence shown here is derived from an EMBL/GenBank/DDBJ whole genome shotgun (WGS) entry which is preliminary data.</text>
</comment>
<keyword evidence="1" id="KW-1133">Transmembrane helix</keyword>
<sequence>MNRPASRKHGRETWGWGVAATAGEIQGGSWAEQASFYMSPASVALLMLNLMDGLFTLLFLQLGVAEELNPVMRVAYEQSPLLFMFSKLLIVNAGLCLLCLHRRLKASRFAIRAGAIVYAIIVVYHLAFLAHLVSHWPFGA</sequence>
<keyword evidence="4" id="KW-1185">Reference proteome</keyword>
<protein>
    <recommendedName>
        <fullName evidence="2">DUF5658 domain-containing protein</fullName>
    </recommendedName>
</protein>
<accession>A0A3A8JJ16</accession>
<dbReference type="Pfam" id="PF18902">
    <property type="entry name" value="DUF5658"/>
    <property type="match status" value="1"/>
</dbReference>
<gene>
    <name evidence="3" type="ORF">D7X32_40480</name>
</gene>
<evidence type="ECO:0000259" key="2">
    <source>
        <dbReference type="Pfam" id="PF18902"/>
    </source>
</evidence>
<evidence type="ECO:0000313" key="4">
    <source>
        <dbReference type="Proteomes" id="UP000268313"/>
    </source>
</evidence>
<keyword evidence="1" id="KW-0472">Membrane</keyword>